<organism evidence="1 2">
    <name type="scientific">Paramecium primaurelia</name>
    <dbReference type="NCBI Taxonomy" id="5886"/>
    <lineage>
        <taxon>Eukaryota</taxon>
        <taxon>Sar</taxon>
        <taxon>Alveolata</taxon>
        <taxon>Ciliophora</taxon>
        <taxon>Intramacronucleata</taxon>
        <taxon>Oligohymenophorea</taxon>
        <taxon>Peniculida</taxon>
        <taxon>Parameciidae</taxon>
        <taxon>Paramecium</taxon>
    </lineage>
</organism>
<reference evidence="1" key="1">
    <citation type="submission" date="2021-01" db="EMBL/GenBank/DDBJ databases">
        <authorList>
            <consortium name="Genoscope - CEA"/>
            <person name="William W."/>
        </authorList>
    </citation>
    <scope>NUCLEOTIDE SEQUENCE</scope>
</reference>
<accession>A0A8S1K2P9</accession>
<dbReference type="Proteomes" id="UP000688137">
    <property type="component" value="Unassembled WGS sequence"/>
</dbReference>
<evidence type="ECO:0000313" key="1">
    <source>
        <dbReference type="EMBL" id="CAD8048921.1"/>
    </source>
</evidence>
<evidence type="ECO:0000313" key="2">
    <source>
        <dbReference type="Proteomes" id="UP000688137"/>
    </source>
</evidence>
<dbReference type="AlphaFoldDB" id="A0A8S1K2P9"/>
<gene>
    <name evidence="1" type="ORF">PPRIM_AZ9-3.1.T0130138</name>
</gene>
<protein>
    <submittedName>
        <fullName evidence="1">Uncharacterized protein</fullName>
    </submittedName>
</protein>
<dbReference type="EMBL" id="CAJJDM010000010">
    <property type="protein sequence ID" value="CAD8048921.1"/>
    <property type="molecule type" value="Genomic_DNA"/>
</dbReference>
<name>A0A8S1K2P9_PARPR</name>
<sequence>MFKKIIQGFSKYSHRSTIPSLLKDPRYTRRGLSKPKGETRMLRKPSIPDDIPNAHLYYDHAKFIEIQKNNPPHKLKYESTDLDFILSILNNDTFVHTQDFKLWKAIKQLNIHHPNEVKKNWEIFDRAYRVILDNARYLDIYNFRSFTQVSQQYYIDDEKVWTVLYRNSIQFFVGWEHQQTPLLSKLIEKTHQQSFLFCFNIIMSQARRFKIDVSNIIIHFDYLMRNHLRFSKIHSEEAYNKVENIEDKNQLGNFLAHFAYCIQQRKDIFNEVDKEIKEKQVEEFLHKGQKLCLDSFDKLTAGTKKNLQNSITYARYQYKPLFEKFK</sequence>
<keyword evidence="2" id="KW-1185">Reference proteome</keyword>
<proteinExistence type="predicted"/>
<dbReference type="OMA" id="FAYCIQQ"/>
<comment type="caution">
    <text evidence="1">The sequence shown here is derived from an EMBL/GenBank/DDBJ whole genome shotgun (WGS) entry which is preliminary data.</text>
</comment>